<dbReference type="Pfam" id="PF00173">
    <property type="entry name" value="Cyt-b5"/>
    <property type="match status" value="1"/>
</dbReference>
<evidence type="ECO:0000256" key="2">
    <source>
        <dbReference type="ARBA" id="ARBA00009347"/>
    </source>
</evidence>
<evidence type="ECO:0000256" key="8">
    <source>
        <dbReference type="ARBA" id="ARBA00023004"/>
    </source>
</evidence>
<dbReference type="Gene3D" id="2.40.110.10">
    <property type="entry name" value="Butyryl-CoA Dehydrogenase, subunit A, domain 2"/>
    <property type="match status" value="1"/>
</dbReference>
<dbReference type="InterPro" id="IPR050741">
    <property type="entry name" value="Acyl-CoA_dehydrogenase"/>
</dbReference>
<dbReference type="Gene3D" id="1.20.140.10">
    <property type="entry name" value="Butyryl-CoA Dehydrogenase, subunit A, domain 3"/>
    <property type="match status" value="1"/>
</dbReference>
<dbReference type="Proteomes" id="UP001212152">
    <property type="component" value="Unassembled WGS sequence"/>
</dbReference>
<organism evidence="10 11">
    <name type="scientific">Geranomyces variabilis</name>
    <dbReference type="NCBI Taxonomy" id="109894"/>
    <lineage>
        <taxon>Eukaryota</taxon>
        <taxon>Fungi</taxon>
        <taxon>Fungi incertae sedis</taxon>
        <taxon>Chytridiomycota</taxon>
        <taxon>Chytridiomycota incertae sedis</taxon>
        <taxon>Chytridiomycetes</taxon>
        <taxon>Spizellomycetales</taxon>
        <taxon>Powellomycetaceae</taxon>
        <taxon>Geranomyces</taxon>
    </lineage>
</organism>
<dbReference type="InterPro" id="IPR036250">
    <property type="entry name" value="AcylCo_DH-like_C"/>
</dbReference>
<keyword evidence="7" id="KW-0560">Oxidoreductase</keyword>
<reference evidence="10" key="1">
    <citation type="submission" date="2020-05" db="EMBL/GenBank/DDBJ databases">
        <title>Phylogenomic resolution of chytrid fungi.</title>
        <authorList>
            <person name="Stajich J.E."/>
            <person name="Amses K."/>
            <person name="Simmons R."/>
            <person name="Seto K."/>
            <person name="Myers J."/>
            <person name="Bonds A."/>
            <person name="Quandt C.A."/>
            <person name="Barry K."/>
            <person name="Liu P."/>
            <person name="Grigoriev I."/>
            <person name="Longcore J.E."/>
            <person name="James T.Y."/>
        </authorList>
    </citation>
    <scope>NUCLEOTIDE SEQUENCE</scope>
    <source>
        <strain evidence="10">JEL0379</strain>
    </source>
</reference>
<dbReference type="InterPro" id="IPR006091">
    <property type="entry name" value="Acyl-CoA_Oxase/DH_mid-dom"/>
</dbReference>
<dbReference type="Pfam" id="PF00441">
    <property type="entry name" value="Acyl-CoA_dh_1"/>
    <property type="match status" value="1"/>
</dbReference>
<sequence length="518" mass="57158">MVQKKELKEFTKEEVASHNSADSLWIVIDGVVYDVTAFADMHPGGVTVLLDVAGKDATQEFYGLHRQSVLSRMGPRYEIGRIAGSKSKITMAKPGDISRVPYAEPSAWQGFYSPYYNESHHRFRAAVRKFMDEEIVPDSVQAEEAGQTADLETFEKMGAFGLLACRLGPGPHLAGRSLPGGIKPEEFDYFHEMIAHEEVAGIGLPGYQDSIATGMVIGLPPVMHFARKEIKERVVNEVLSGKKRICLAITEACAGSDVAGLRTTAKKTADGKYYIVNGTKKWITNGAHCDYFSTAVRTGEGHGGISMLLIERSEGLETKAIKTSYSAAAGTAYITFENVKVPVENLLGKEGSGFLTIAHNFNHERWFIVAGVTRAMRLVSEECFKWANQRLVFGKPLIEQPVIRQKLAHMVAEIESVHAWLEILTYQMTKMSYQEQNVKLASPISLLKLRCTRVATKVSDEACQIFGGRAITKTGMGRVIEGFQRTFKFASILGGSEEIMADLGVRMAMRAFPKNARL</sequence>
<evidence type="ECO:0000256" key="4">
    <source>
        <dbReference type="ARBA" id="ARBA00022630"/>
    </source>
</evidence>
<protein>
    <recommendedName>
        <fullName evidence="9">Cytochrome b5 heme-binding domain-containing protein</fullName>
    </recommendedName>
</protein>
<evidence type="ECO:0000256" key="5">
    <source>
        <dbReference type="ARBA" id="ARBA00022723"/>
    </source>
</evidence>
<evidence type="ECO:0000256" key="3">
    <source>
        <dbReference type="ARBA" id="ARBA00022617"/>
    </source>
</evidence>
<dbReference type="GO" id="GO:0046872">
    <property type="term" value="F:metal ion binding"/>
    <property type="evidence" value="ECO:0007669"/>
    <property type="project" value="UniProtKB-KW"/>
</dbReference>
<keyword evidence="5" id="KW-0479">Metal-binding</keyword>
<dbReference type="PRINTS" id="PR00363">
    <property type="entry name" value="CYTOCHROMEB5"/>
</dbReference>
<dbReference type="InterPro" id="IPR006089">
    <property type="entry name" value="Acyl-CoA_DH_CS"/>
</dbReference>
<dbReference type="SUPFAM" id="SSF55856">
    <property type="entry name" value="Cytochrome b5-like heme/steroid binding domain"/>
    <property type="match status" value="1"/>
</dbReference>
<dbReference type="InterPro" id="IPR001199">
    <property type="entry name" value="Cyt_B5-like_heme/steroid-bd"/>
</dbReference>
<dbReference type="SUPFAM" id="SSF56645">
    <property type="entry name" value="Acyl-CoA dehydrogenase NM domain-like"/>
    <property type="match status" value="1"/>
</dbReference>
<feature type="domain" description="Cytochrome b5 heme-binding" evidence="9">
    <location>
        <begin position="7"/>
        <end position="83"/>
    </location>
</feature>
<dbReference type="AlphaFoldDB" id="A0AAD5XMN8"/>
<dbReference type="PANTHER" id="PTHR48083:SF28">
    <property type="entry name" value="ACYL-COA DEHYDROGENASE FAMILY PROTEIN (AFU_ORTHOLOGUE AFUA_6G10880)-RELATED"/>
    <property type="match status" value="1"/>
</dbReference>
<dbReference type="InterPro" id="IPR036400">
    <property type="entry name" value="Cyt_B5-like_heme/steroid_sf"/>
</dbReference>
<dbReference type="Gene3D" id="1.10.540.10">
    <property type="entry name" value="Acyl-CoA dehydrogenase/oxidase, N-terminal domain"/>
    <property type="match status" value="1"/>
</dbReference>
<name>A0AAD5XMN8_9FUNG</name>
<keyword evidence="6" id="KW-0274">FAD</keyword>
<dbReference type="PROSITE" id="PS50255">
    <property type="entry name" value="CYTOCHROME_B5_2"/>
    <property type="match status" value="1"/>
</dbReference>
<dbReference type="SMART" id="SM01117">
    <property type="entry name" value="Cyt-b5"/>
    <property type="match status" value="1"/>
</dbReference>
<evidence type="ECO:0000313" key="10">
    <source>
        <dbReference type="EMBL" id="KAJ3178797.1"/>
    </source>
</evidence>
<evidence type="ECO:0000313" key="11">
    <source>
        <dbReference type="Proteomes" id="UP001212152"/>
    </source>
</evidence>
<dbReference type="Gene3D" id="3.10.120.10">
    <property type="entry name" value="Cytochrome b5-like heme/steroid binding domain"/>
    <property type="match status" value="1"/>
</dbReference>
<evidence type="ECO:0000259" key="9">
    <source>
        <dbReference type="PROSITE" id="PS50255"/>
    </source>
</evidence>
<dbReference type="SUPFAM" id="SSF47203">
    <property type="entry name" value="Acyl-CoA dehydrogenase C-terminal domain-like"/>
    <property type="match status" value="1"/>
</dbReference>
<dbReference type="InterPro" id="IPR046373">
    <property type="entry name" value="Acyl-CoA_Oxase/DH_mid-dom_sf"/>
</dbReference>
<dbReference type="FunFam" id="3.10.120.10:FF:000007">
    <property type="entry name" value="Sulfite oxidase, mitochondrial"/>
    <property type="match status" value="1"/>
</dbReference>
<proteinExistence type="inferred from homology"/>
<dbReference type="GO" id="GO:0005737">
    <property type="term" value="C:cytoplasm"/>
    <property type="evidence" value="ECO:0007669"/>
    <property type="project" value="TreeGrafter"/>
</dbReference>
<dbReference type="InterPro" id="IPR037069">
    <property type="entry name" value="AcylCoA_DH/ox_N_sf"/>
</dbReference>
<evidence type="ECO:0000256" key="6">
    <source>
        <dbReference type="ARBA" id="ARBA00022827"/>
    </source>
</evidence>
<evidence type="ECO:0000256" key="1">
    <source>
        <dbReference type="ARBA" id="ARBA00001974"/>
    </source>
</evidence>
<comment type="similarity">
    <text evidence="2">Belongs to the acyl-CoA dehydrogenase family.</text>
</comment>
<accession>A0AAD5XMN8</accession>
<comment type="caution">
    <text evidence="10">The sequence shown here is derived from an EMBL/GenBank/DDBJ whole genome shotgun (WGS) entry which is preliminary data.</text>
</comment>
<dbReference type="PROSITE" id="PS00072">
    <property type="entry name" value="ACYL_COA_DH_1"/>
    <property type="match status" value="1"/>
</dbReference>
<dbReference type="PANTHER" id="PTHR48083">
    <property type="entry name" value="MEDIUM-CHAIN SPECIFIC ACYL-COA DEHYDROGENASE, MITOCHONDRIAL-RELATED"/>
    <property type="match status" value="1"/>
</dbReference>
<keyword evidence="8" id="KW-0408">Iron</keyword>
<dbReference type="InterPro" id="IPR009100">
    <property type="entry name" value="AcylCoA_DH/oxidase_NM_dom_sf"/>
</dbReference>
<dbReference type="InterPro" id="IPR013786">
    <property type="entry name" value="AcylCoA_DH/ox_N"/>
</dbReference>
<dbReference type="GO" id="GO:0003995">
    <property type="term" value="F:acyl-CoA dehydrogenase activity"/>
    <property type="evidence" value="ECO:0007669"/>
    <property type="project" value="InterPro"/>
</dbReference>
<evidence type="ECO:0000256" key="7">
    <source>
        <dbReference type="ARBA" id="ARBA00023002"/>
    </source>
</evidence>
<dbReference type="GO" id="GO:0033539">
    <property type="term" value="P:fatty acid beta-oxidation using acyl-CoA dehydrogenase"/>
    <property type="evidence" value="ECO:0007669"/>
    <property type="project" value="TreeGrafter"/>
</dbReference>
<keyword evidence="11" id="KW-1185">Reference proteome</keyword>
<dbReference type="InterPro" id="IPR009075">
    <property type="entry name" value="AcylCo_DH/oxidase_C"/>
</dbReference>
<gene>
    <name evidence="10" type="ORF">HDU87_003352</name>
</gene>
<comment type="cofactor">
    <cofactor evidence="1">
        <name>FAD</name>
        <dbReference type="ChEBI" id="CHEBI:57692"/>
    </cofactor>
</comment>
<keyword evidence="4" id="KW-0285">Flavoprotein</keyword>
<dbReference type="EMBL" id="JADGJQ010000024">
    <property type="protein sequence ID" value="KAJ3178797.1"/>
    <property type="molecule type" value="Genomic_DNA"/>
</dbReference>
<dbReference type="Pfam" id="PF02771">
    <property type="entry name" value="Acyl-CoA_dh_N"/>
    <property type="match status" value="1"/>
</dbReference>
<keyword evidence="3" id="KW-0349">Heme</keyword>
<dbReference type="GO" id="GO:0050660">
    <property type="term" value="F:flavin adenine dinucleotide binding"/>
    <property type="evidence" value="ECO:0007669"/>
    <property type="project" value="InterPro"/>
</dbReference>
<dbReference type="Pfam" id="PF02770">
    <property type="entry name" value="Acyl-CoA_dh_M"/>
    <property type="match status" value="1"/>
</dbReference>